<proteinExistence type="predicted"/>
<feature type="transmembrane region" description="Helical" evidence="1">
    <location>
        <begin position="244"/>
        <end position="264"/>
    </location>
</feature>
<feature type="transmembrane region" description="Helical" evidence="1">
    <location>
        <begin position="345"/>
        <end position="366"/>
    </location>
</feature>
<organism evidence="3 4">
    <name type="scientific">Collimonas arenae</name>
    <dbReference type="NCBI Taxonomy" id="279058"/>
    <lineage>
        <taxon>Bacteria</taxon>
        <taxon>Pseudomonadati</taxon>
        <taxon>Pseudomonadota</taxon>
        <taxon>Betaproteobacteria</taxon>
        <taxon>Burkholderiales</taxon>
        <taxon>Oxalobacteraceae</taxon>
        <taxon>Collimonas</taxon>
    </lineage>
</organism>
<keyword evidence="1" id="KW-0472">Membrane</keyword>
<evidence type="ECO:0000313" key="3">
    <source>
        <dbReference type="EMBL" id="AIY40067.1"/>
    </source>
</evidence>
<feature type="transmembrane region" description="Helical" evidence="1">
    <location>
        <begin position="489"/>
        <end position="506"/>
    </location>
</feature>
<dbReference type="KEGG" id="care:LT85_0907"/>
<keyword evidence="1" id="KW-0812">Transmembrane</keyword>
<reference evidence="4" key="1">
    <citation type="journal article" date="2014" name="Soil Biol. Biochem.">
        <title>Structure and function of bacterial communities in ageing soils: Insights from the Mendocino ecological staircase.</title>
        <authorList>
            <person name="Uroz S."/>
            <person name="Tech J.J."/>
            <person name="Sawaya N.A."/>
            <person name="Frey-Klett P."/>
            <person name="Leveau J.H.J."/>
        </authorList>
    </citation>
    <scope>NUCLEOTIDE SEQUENCE [LARGE SCALE GENOMIC DNA]</scope>
    <source>
        <strain evidence="4">Cal35</strain>
    </source>
</reference>
<dbReference type="Pfam" id="PF13231">
    <property type="entry name" value="PMT_2"/>
    <property type="match status" value="1"/>
</dbReference>
<dbReference type="HOGENOM" id="CLU_501275_0_0_4"/>
<feature type="transmembrane region" description="Helical" evidence="1">
    <location>
        <begin position="207"/>
        <end position="232"/>
    </location>
</feature>
<dbReference type="Proteomes" id="UP000030302">
    <property type="component" value="Chromosome"/>
</dbReference>
<evidence type="ECO:0000313" key="4">
    <source>
        <dbReference type="Proteomes" id="UP000030302"/>
    </source>
</evidence>
<feature type="transmembrane region" description="Helical" evidence="1">
    <location>
        <begin position="126"/>
        <end position="147"/>
    </location>
</feature>
<evidence type="ECO:0000256" key="1">
    <source>
        <dbReference type="SAM" id="Phobius"/>
    </source>
</evidence>
<accession>A0A0A1FB35</accession>
<dbReference type="EMBL" id="CP009962">
    <property type="protein sequence ID" value="AIY40067.1"/>
    <property type="molecule type" value="Genomic_DNA"/>
</dbReference>
<feature type="transmembrane region" description="Helical" evidence="1">
    <location>
        <begin position="513"/>
        <end position="539"/>
    </location>
</feature>
<keyword evidence="4" id="KW-1185">Reference proteome</keyword>
<dbReference type="AlphaFoldDB" id="A0A0A1FB35"/>
<protein>
    <recommendedName>
        <fullName evidence="2">Glycosyltransferase RgtA/B/C/D-like domain-containing protein</fullName>
    </recommendedName>
</protein>
<name>A0A0A1FB35_9BURK</name>
<feature type="transmembrane region" description="Helical" evidence="1">
    <location>
        <begin position="177"/>
        <end position="195"/>
    </location>
</feature>
<dbReference type="InterPro" id="IPR038731">
    <property type="entry name" value="RgtA/B/C-like"/>
</dbReference>
<feature type="domain" description="Glycosyltransferase RgtA/B/C/D-like" evidence="2">
    <location>
        <begin position="95"/>
        <end position="258"/>
    </location>
</feature>
<feature type="transmembrane region" description="Helical" evidence="1">
    <location>
        <begin position="7"/>
        <end position="31"/>
    </location>
</feature>
<gene>
    <name evidence="3" type="ORF">LT85_0907</name>
</gene>
<sequence>MQRIQNIFLHYSLPILLISLLFFVKTLYLAFCVTPFSAVPDEIGHYAYVQDIAYGKGIPVLSSPAVGKSLIGADIMGYVEKNTDAKPAYNWIAQHPPIYYALAAIPLKIGSWFTSDQELLLRLPRIVSALSGALLLLVLFQTFKVVGLDTPRANGLAAAIGFIPMVSHLSSGTTHDIPLFLFCALATYFFARHIVERQIKDAYWCATWLAIASGTKMMTPWVLLAPMIFFLIFELSTPNKIKHVLGISLTAFSIPIIWMVRNLVYFGNPLYTSGTERKPGLDVALNLSFLDFIHSQPAISQTINWFYGMFVYLGAGRENVLLQYDLVPRHLNFIWFAVRGFPYRGFLDILFFLLNIFLIYILKLLWKIFKKNPKKTEDTSLIYYINSRLQEHHYRKPLSIISVIVAVYFSIYVGSANFTNLSFLVLFSVVASIFLGTLSLPLSFLSTDKIDRVALYGFFINLFFSIIFLYHIYGAYLIEGQLRATQGRYFYPVIPLLLLSAAVAFIRLRVPVIVLNIIVTILACAELSTYILQVIPFYLKQYS</sequence>
<feature type="transmembrane region" description="Helical" evidence="1">
    <location>
        <begin position="421"/>
        <end position="442"/>
    </location>
</feature>
<keyword evidence="1" id="KW-1133">Transmembrane helix</keyword>
<feature type="transmembrane region" description="Helical" evidence="1">
    <location>
        <begin position="97"/>
        <end position="114"/>
    </location>
</feature>
<dbReference type="OrthoDB" id="8768374at2"/>
<feature type="transmembrane region" description="Helical" evidence="1">
    <location>
        <begin position="454"/>
        <end position="477"/>
    </location>
</feature>
<evidence type="ECO:0000259" key="2">
    <source>
        <dbReference type="Pfam" id="PF13231"/>
    </source>
</evidence>
<feature type="transmembrane region" description="Helical" evidence="1">
    <location>
        <begin position="398"/>
        <end position="415"/>
    </location>
</feature>
<feature type="transmembrane region" description="Helical" evidence="1">
    <location>
        <begin position="153"/>
        <end position="170"/>
    </location>
</feature>